<dbReference type="Proteomes" id="UP001209885">
    <property type="component" value="Unassembled WGS sequence"/>
</dbReference>
<keyword evidence="2" id="KW-0012">Acyltransferase</keyword>
<dbReference type="PROSITE" id="PS51186">
    <property type="entry name" value="GNAT"/>
    <property type="match status" value="1"/>
</dbReference>
<keyword evidence="2" id="KW-0808">Transferase</keyword>
<dbReference type="Pfam" id="PF00583">
    <property type="entry name" value="Acetyltransf_1"/>
    <property type="match status" value="1"/>
</dbReference>
<accession>A0ABT3RVC9</accession>
<dbReference type="InterPro" id="IPR016181">
    <property type="entry name" value="Acyl_CoA_acyltransferase"/>
</dbReference>
<evidence type="ECO:0000313" key="2">
    <source>
        <dbReference type="EMBL" id="MCX2745621.1"/>
    </source>
</evidence>
<dbReference type="InterPro" id="IPR000182">
    <property type="entry name" value="GNAT_dom"/>
</dbReference>
<sequence length="155" mass="17806">MLTSGLNDLKLARLSPIHQKKIHTFLSSIFNVEQNIPVEMIPINSNKIYWWGIIGLNQEILGVAATWLEKDNWHWGRFSIHPKIRGRGLGRKLAMVSLIETFELDIEYVTIEAREATIALIEKFGGTICGKTTHFFSENITPMKLERKKFNPTNK</sequence>
<name>A0ABT3RVC9_9BACT</name>
<gene>
    <name evidence="2" type="ORF">OO013_17195</name>
</gene>
<dbReference type="Gene3D" id="3.40.630.30">
    <property type="match status" value="1"/>
</dbReference>
<comment type="caution">
    <text evidence="2">The sequence shown here is derived from an EMBL/GenBank/DDBJ whole genome shotgun (WGS) entry which is preliminary data.</text>
</comment>
<dbReference type="RefSeq" id="WP_266058219.1">
    <property type="nucleotide sequence ID" value="NZ_JAPFQN010000010.1"/>
</dbReference>
<keyword evidence="3" id="KW-1185">Reference proteome</keyword>
<dbReference type="EC" id="2.3.1.-" evidence="2"/>
<proteinExistence type="predicted"/>
<dbReference type="SUPFAM" id="SSF55729">
    <property type="entry name" value="Acyl-CoA N-acyltransferases (Nat)"/>
    <property type="match status" value="1"/>
</dbReference>
<evidence type="ECO:0000259" key="1">
    <source>
        <dbReference type="PROSITE" id="PS51186"/>
    </source>
</evidence>
<dbReference type="EMBL" id="JAPFQN010000010">
    <property type="protein sequence ID" value="MCX2745621.1"/>
    <property type="molecule type" value="Genomic_DNA"/>
</dbReference>
<feature type="domain" description="N-acetyltransferase" evidence="1">
    <location>
        <begin position="9"/>
        <end position="148"/>
    </location>
</feature>
<organism evidence="2 3">
    <name type="scientific">Mangrovivirga halotolerans</name>
    <dbReference type="NCBI Taxonomy" id="2993936"/>
    <lineage>
        <taxon>Bacteria</taxon>
        <taxon>Pseudomonadati</taxon>
        <taxon>Bacteroidota</taxon>
        <taxon>Cytophagia</taxon>
        <taxon>Cytophagales</taxon>
        <taxon>Mangrovivirgaceae</taxon>
        <taxon>Mangrovivirga</taxon>
    </lineage>
</organism>
<dbReference type="CDD" id="cd04301">
    <property type="entry name" value="NAT_SF"/>
    <property type="match status" value="1"/>
</dbReference>
<protein>
    <submittedName>
        <fullName evidence="2">GNAT family N-acetyltransferase</fullName>
        <ecNumber evidence="2">2.3.1.-</ecNumber>
    </submittedName>
</protein>
<dbReference type="GO" id="GO:0016746">
    <property type="term" value="F:acyltransferase activity"/>
    <property type="evidence" value="ECO:0007669"/>
    <property type="project" value="UniProtKB-KW"/>
</dbReference>
<evidence type="ECO:0000313" key="3">
    <source>
        <dbReference type="Proteomes" id="UP001209885"/>
    </source>
</evidence>
<reference evidence="2 3" key="1">
    <citation type="submission" date="2022-11" db="EMBL/GenBank/DDBJ databases">
        <title>The characterization of three novel Bacteroidetes species and genomic analysis of their roles in tidal elemental geochemical cycles.</title>
        <authorList>
            <person name="Ma K."/>
        </authorList>
    </citation>
    <scope>NUCLEOTIDE SEQUENCE [LARGE SCALE GENOMIC DNA]</scope>
    <source>
        <strain evidence="2 3">M17</strain>
    </source>
</reference>